<feature type="transmembrane region" description="Helical" evidence="7">
    <location>
        <begin position="163"/>
        <end position="182"/>
    </location>
</feature>
<dbReference type="PANTHER" id="PTHR43791:SF52">
    <property type="entry name" value="TRANSPORTER, PUTATIVE (AFU_ORTHOLOGUE AFUA_1G11820)-RELATED"/>
    <property type="match status" value="1"/>
</dbReference>
<dbReference type="InterPro" id="IPR036259">
    <property type="entry name" value="MFS_trans_sf"/>
</dbReference>
<evidence type="ECO:0000256" key="2">
    <source>
        <dbReference type="ARBA" id="ARBA00022448"/>
    </source>
</evidence>
<protein>
    <recommendedName>
        <fullName evidence="10">Major facilitator superfamily (MFS) profile domain-containing protein</fullName>
    </recommendedName>
</protein>
<keyword evidence="5 7" id="KW-0472">Membrane</keyword>
<reference evidence="8 9" key="1">
    <citation type="submission" date="2023-01" db="EMBL/GenBank/DDBJ databases">
        <title>Analysis of 21 Apiospora genomes using comparative genomics revels a genus with tremendous synthesis potential of carbohydrate active enzymes and secondary metabolites.</title>
        <authorList>
            <person name="Sorensen T."/>
        </authorList>
    </citation>
    <scope>NUCLEOTIDE SEQUENCE [LARGE SCALE GENOMIC DNA]</scope>
    <source>
        <strain evidence="8 9">CBS 83171</strain>
    </source>
</reference>
<keyword evidence="2" id="KW-0813">Transport</keyword>
<gene>
    <name evidence="8" type="ORF">PG996_004521</name>
</gene>
<feature type="transmembrane region" description="Helical" evidence="7">
    <location>
        <begin position="256"/>
        <end position="279"/>
    </location>
</feature>
<dbReference type="Gene3D" id="1.20.1250.20">
    <property type="entry name" value="MFS general substrate transporter like domains"/>
    <property type="match status" value="1"/>
</dbReference>
<feature type="transmembrane region" description="Helical" evidence="7">
    <location>
        <begin position="194"/>
        <end position="215"/>
    </location>
</feature>
<evidence type="ECO:0008006" key="10">
    <source>
        <dbReference type="Google" id="ProtNLM"/>
    </source>
</evidence>
<feature type="transmembrane region" description="Helical" evidence="7">
    <location>
        <begin position="470"/>
        <end position="492"/>
    </location>
</feature>
<dbReference type="Proteomes" id="UP001446871">
    <property type="component" value="Unassembled WGS sequence"/>
</dbReference>
<feature type="transmembrane region" description="Helical" evidence="7">
    <location>
        <begin position="327"/>
        <end position="347"/>
    </location>
</feature>
<feature type="region of interest" description="Disordered" evidence="6">
    <location>
        <begin position="1"/>
        <end position="46"/>
    </location>
</feature>
<dbReference type="InterPro" id="IPR011701">
    <property type="entry name" value="MFS"/>
</dbReference>
<comment type="subcellular location">
    <subcellularLocation>
        <location evidence="1">Membrane</location>
        <topology evidence="1">Multi-pass membrane protein</topology>
    </subcellularLocation>
</comment>
<keyword evidence="4 7" id="KW-1133">Transmembrane helix</keyword>
<dbReference type="Pfam" id="PF07690">
    <property type="entry name" value="MFS_1"/>
    <property type="match status" value="1"/>
</dbReference>
<evidence type="ECO:0000256" key="5">
    <source>
        <dbReference type="ARBA" id="ARBA00023136"/>
    </source>
</evidence>
<feature type="transmembrane region" description="Helical" evidence="7">
    <location>
        <begin position="367"/>
        <end position="387"/>
    </location>
</feature>
<proteinExistence type="predicted"/>
<evidence type="ECO:0000256" key="1">
    <source>
        <dbReference type="ARBA" id="ARBA00004141"/>
    </source>
</evidence>
<feature type="compositionally biased region" description="Polar residues" evidence="6">
    <location>
        <begin position="1"/>
        <end position="10"/>
    </location>
</feature>
<evidence type="ECO:0000256" key="7">
    <source>
        <dbReference type="SAM" id="Phobius"/>
    </source>
</evidence>
<sequence>MTSSQKSPPSNMAAEISKAADEDVNDVEAGVQHVETKDGERDGSSVWVGAVLEGNERSGAVRDGDEHEDGPIDPEAEKKLVWKCDLHVLPSITVLYFLAFMDRTNIGNARIQGMSKDLNMTGRDYNLALFIFFIPVSAKWMTDLRYIIFEVPSNLIIKKLAPSTWLSLIMVLWGIATIGQGLVTNVSGLVGCRFVLGIFEAGVFPGSTYLISMYYKRYELQWRMSLFFCSAILAGAFSGLLAFAIANMAGVGGYGAWRWIFIIEGLMTFVVGVAAKFWVADWPEKATFLTAAERRMLVRRLALDTGEARMDRLTARAARRIGTDWKIYAGTLAYFGVVNTGYAGSFFIPTILNQMGLTAAAAQVRTIPLYLAATAICLLTSLATDRLQHRLPPAPPPIPPPITVGVRYFALFLVVCGGYTTQPVTLAWLANDESGHYKRAVSSAAQVGFGNAGGIVASNIFFDDEQPHYWTGYGVSLGMLWICAAACTWLYLGAKRENRRRDRGERDWRLAEPDADNLGDDHPSWRLAT</sequence>
<feature type="transmembrane region" description="Helical" evidence="7">
    <location>
        <begin position="227"/>
        <end position="250"/>
    </location>
</feature>
<dbReference type="EMBL" id="JAQQWM010000002">
    <property type="protein sequence ID" value="KAK8078351.1"/>
    <property type="molecule type" value="Genomic_DNA"/>
</dbReference>
<feature type="transmembrane region" description="Helical" evidence="7">
    <location>
        <begin position="125"/>
        <end position="142"/>
    </location>
</feature>
<keyword evidence="9" id="KW-1185">Reference proteome</keyword>
<evidence type="ECO:0000313" key="8">
    <source>
        <dbReference type="EMBL" id="KAK8078351.1"/>
    </source>
</evidence>
<evidence type="ECO:0000256" key="4">
    <source>
        <dbReference type="ARBA" id="ARBA00022989"/>
    </source>
</evidence>
<evidence type="ECO:0000256" key="3">
    <source>
        <dbReference type="ARBA" id="ARBA00022692"/>
    </source>
</evidence>
<keyword evidence="3 7" id="KW-0812">Transmembrane</keyword>
<name>A0ABR1W732_9PEZI</name>
<evidence type="ECO:0000313" key="9">
    <source>
        <dbReference type="Proteomes" id="UP001446871"/>
    </source>
</evidence>
<dbReference type="PANTHER" id="PTHR43791">
    <property type="entry name" value="PERMEASE-RELATED"/>
    <property type="match status" value="1"/>
</dbReference>
<accession>A0ABR1W732</accession>
<organism evidence="8 9">
    <name type="scientific">Apiospora saccharicola</name>
    <dbReference type="NCBI Taxonomy" id="335842"/>
    <lineage>
        <taxon>Eukaryota</taxon>
        <taxon>Fungi</taxon>
        <taxon>Dikarya</taxon>
        <taxon>Ascomycota</taxon>
        <taxon>Pezizomycotina</taxon>
        <taxon>Sordariomycetes</taxon>
        <taxon>Xylariomycetidae</taxon>
        <taxon>Amphisphaeriales</taxon>
        <taxon>Apiosporaceae</taxon>
        <taxon>Apiospora</taxon>
    </lineage>
</organism>
<feature type="transmembrane region" description="Helical" evidence="7">
    <location>
        <begin position="408"/>
        <end position="430"/>
    </location>
</feature>
<feature type="compositionally biased region" description="Basic and acidic residues" evidence="6">
    <location>
        <begin position="34"/>
        <end position="43"/>
    </location>
</feature>
<dbReference type="SUPFAM" id="SSF103473">
    <property type="entry name" value="MFS general substrate transporter"/>
    <property type="match status" value="1"/>
</dbReference>
<evidence type="ECO:0000256" key="6">
    <source>
        <dbReference type="SAM" id="MobiDB-lite"/>
    </source>
</evidence>
<comment type="caution">
    <text evidence="8">The sequence shown here is derived from an EMBL/GenBank/DDBJ whole genome shotgun (WGS) entry which is preliminary data.</text>
</comment>